<reference evidence="4" key="1">
    <citation type="submission" date="2018-12" db="EMBL/GenBank/DDBJ databases">
        <title>Genome sequence of Peanibacillus sp.</title>
        <authorList>
            <person name="Subramani G."/>
            <person name="Srinivasan S."/>
            <person name="Kim M.K."/>
        </authorList>
    </citation>
    <scope>NUCLEOTIDE SEQUENCE [LARGE SCALE GENOMIC DNA]</scope>
    <source>
        <strain evidence="4">18JY67-1</strain>
    </source>
</reference>
<dbReference type="EMBL" id="CP034437">
    <property type="protein sequence ID" value="AZN38528.1"/>
    <property type="molecule type" value="Genomic_DNA"/>
</dbReference>
<keyword evidence="4" id="KW-1185">Reference proteome</keyword>
<dbReference type="Proteomes" id="UP000272528">
    <property type="component" value="Chromosome"/>
</dbReference>
<dbReference type="GO" id="GO:0044780">
    <property type="term" value="P:bacterial-type flagellum assembly"/>
    <property type="evidence" value="ECO:0007669"/>
    <property type="project" value="InterPro"/>
</dbReference>
<evidence type="ECO:0000256" key="1">
    <source>
        <dbReference type="ARBA" id="ARBA00022795"/>
    </source>
</evidence>
<dbReference type="AlphaFoldDB" id="A0A3Q8X2D8"/>
<dbReference type="Gene3D" id="1.20.58.300">
    <property type="entry name" value="FlgN-like"/>
    <property type="match status" value="1"/>
</dbReference>
<evidence type="ECO:0000313" key="4">
    <source>
        <dbReference type="Proteomes" id="UP000272528"/>
    </source>
</evidence>
<sequence>MRLVNVETIIATLEQQADVYSQLLALAKEKTPYLVHNKVEQLNAAIQKERRLVKTAEELEQLRMRQCGQYFTNLGLLRYKGGKISEMIRTVTSHQDKKLLTDLHTTLTSLLEDLQMTSKLNQQLIEQSLKFIDYSIDLMVDDPNSDVVYQHPHSPGYGSNMRSGLFNTRG</sequence>
<dbReference type="InterPro" id="IPR036679">
    <property type="entry name" value="FlgN-like_sf"/>
</dbReference>
<accession>A0A3Q8X2D8</accession>
<feature type="coiled-coil region" evidence="2">
    <location>
        <begin position="10"/>
        <end position="65"/>
    </location>
</feature>
<keyword evidence="2" id="KW-0175">Coiled coil</keyword>
<dbReference type="InterPro" id="IPR007809">
    <property type="entry name" value="FlgN-like"/>
</dbReference>
<proteinExistence type="predicted"/>
<keyword evidence="3" id="KW-0969">Cilium</keyword>
<evidence type="ECO:0000313" key="3">
    <source>
        <dbReference type="EMBL" id="AZN38528.1"/>
    </source>
</evidence>
<dbReference type="KEGG" id="palb:EJC50_01710"/>
<gene>
    <name evidence="3" type="ORF">EJC50_01710</name>
</gene>
<organism evidence="3 4">
    <name type="scientific">Paenibacillus albus</name>
    <dbReference type="NCBI Taxonomy" id="2495582"/>
    <lineage>
        <taxon>Bacteria</taxon>
        <taxon>Bacillati</taxon>
        <taxon>Bacillota</taxon>
        <taxon>Bacilli</taxon>
        <taxon>Bacillales</taxon>
        <taxon>Paenibacillaceae</taxon>
        <taxon>Paenibacillus</taxon>
    </lineage>
</organism>
<name>A0A3Q8X2D8_9BACL</name>
<dbReference type="OrthoDB" id="2660802at2"/>
<evidence type="ECO:0000256" key="2">
    <source>
        <dbReference type="SAM" id="Coils"/>
    </source>
</evidence>
<dbReference type="SUPFAM" id="SSF140566">
    <property type="entry name" value="FlgN-like"/>
    <property type="match status" value="1"/>
</dbReference>
<keyword evidence="3" id="KW-0966">Cell projection</keyword>
<keyword evidence="3" id="KW-0282">Flagellum</keyword>
<protein>
    <submittedName>
        <fullName evidence="3">Flagellar protein FlgN</fullName>
    </submittedName>
</protein>
<dbReference type="Pfam" id="PF05130">
    <property type="entry name" value="FlgN"/>
    <property type="match status" value="1"/>
</dbReference>
<keyword evidence="1" id="KW-1005">Bacterial flagellum biogenesis</keyword>